<dbReference type="InterPro" id="IPR000304">
    <property type="entry name" value="Pyrroline-COOH_reductase"/>
</dbReference>
<sequence>MTVYFLGGGNMAGAIIAGLHRISPETAVHVVDNNADRRHFLNEQYGAAASDTLPELTADDVLVLAVKPQDMETACAGIRHNGALVLSVAAGLPVATLSRYLGGTQRIVRVMPNTPAQVGEGISGLFAGSGTSEDDRRRAEAIMGSSGQTLWLDTEAQMHAITGISGSGPAYVFYLLDALQQAAQNLGFDPQQARTLSLATFKGAVALAEQSGEDFRVLQDKVTSKGGTTFAALESFRSNRVAENLQQGAAAAATRSEEMAAQFA</sequence>
<keyword evidence="4" id="KW-0963">Cytoplasm</keyword>
<dbReference type="PANTHER" id="PTHR11645">
    <property type="entry name" value="PYRROLINE-5-CARBOXYLATE REDUCTASE"/>
    <property type="match status" value="1"/>
</dbReference>
<dbReference type="Gene3D" id="1.10.3730.10">
    <property type="entry name" value="ProC C-terminal domain-like"/>
    <property type="match status" value="1"/>
</dbReference>
<dbReference type="InterPro" id="IPR008927">
    <property type="entry name" value="6-PGluconate_DH-like_C_sf"/>
</dbReference>
<dbReference type="Pfam" id="PF14748">
    <property type="entry name" value="P5CR_dimer"/>
    <property type="match status" value="1"/>
</dbReference>
<evidence type="ECO:0000256" key="4">
    <source>
        <dbReference type="HAMAP-Rule" id="MF_01925"/>
    </source>
</evidence>
<dbReference type="HAMAP" id="MF_01925">
    <property type="entry name" value="P5C_reductase"/>
    <property type="match status" value="1"/>
</dbReference>
<dbReference type="PIRSF" id="PIRSF000193">
    <property type="entry name" value="Pyrrol-5-carb_rd"/>
    <property type="match status" value="1"/>
</dbReference>
<comment type="catalytic activity">
    <reaction evidence="4">
        <text>L-proline + NAD(+) = (S)-1-pyrroline-5-carboxylate + NADH + 2 H(+)</text>
        <dbReference type="Rhea" id="RHEA:14105"/>
        <dbReference type="ChEBI" id="CHEBI:15378"/>
        <dbReference type="ChEBI" id="CHEBI:17388"/>
        <dbReference type="ChEBI" id="CHEBI:57540"/>
        <dbReference type="ChEBI" id="CHEBI:57945"/>
        <dbReference type="ChEBI" id="CHEBI:60039"/>
        <dbReference type="EC" id="1.5.1.2"/>
    </reaction>
</comment>
<evidence type="ECO:0000313" key="9">
    <source>
        <dbReference type="Proteomes" id="UP001298424"/>
    </source>
</evidence>
<dbReference type="GO" id="GO:0004735">
    <property type="term" value="F:pyrroline-5-carboxylate reductase activity"/>
    <property type="evidence" value="ECO:0007669"/>
    <property type="project" value="UniProtKB-EC"/>
</dbReference>
<dbReference type="Gene3D" id="3.40.50.720">
    <property type="entry name" value="NAD(P)-binding Rossmann-like Domain"/>
    <property type="match status" value="1"/>
</dbReference>
<dbReference type="PANTHER" id="PTHR11645:SF0">
    <property type="entry name" value="PYRROLINE-5-CARBOXYLATE REDUCTASE 3"/>
    <property type="match status" value="1"/>
</dbReference>
<dbReference type="NCBIfam" id="TIGR00112">
    <property type="entry name" value="proC"/>
    <property type="match status" value="1"/>
</dbReference>
<reference evidence="8 9" key="1">
    <citation type="submission" date="2022-02" db="EMBL/GenBank/DDBJ databases">
        <title>Genome sequence data of Kingella unionensis sp. nov. strain CICC 24913 (CCUG 75125).</title>
        <authorList>
            <person name="Xiao M."/>
        </authorList>
    </citation>
    <scope>NUCLEOTIDE SEQUENCE [LARGE SCALE GENOMIC DNA]</scope>
    <source>
        <strain evidence="8 9">CICC 24913</strain>
    </source>
</reference>
<dbReference type="EMBL" id="JAKOOW010000023">
    <property type="protein sequence ID" value="MCG6504015.1"/>
    <property type="molecule type" value="Genomic_DNA"/>
</dbReference>
<keyword evidence="2 4" id="KW-0521">NADP</keyword>
<evidence type="ECO:0000256" key="3">
    <source>
        <dbReference type="ARBA" id="ARBA00023002"/>
    </source>
</evidence>
<dbReference type="SUPFAM" id="SSF51735">
    <property type="entry name" value="NAD(P)-binding Rossmann-fold domains"/>
    <property type="match status" value="1"/>
</dbReference>
<comment type="caution">
    <text evidence="8">The sequence shown here is derived from an EMBL/GenBank/DDBJ whole genome shotgun (WGS) entry which is preliminary data.</text>
</comment>
<proteinExistence type="inferred from homology"/>
<dbReference type="RefSeq" id="WP_238746713.1">
    <property type="nucleotide sequence ID" value="NZ_JAKOOW010000023.1"/>
</dbReference>
<evidence type="ECO:0000259" key="6">
    <source>
        <dbReference type="Pfam" id="PF03807"/>
    </source>
</evidence>
<gene>
    <name evidence="4 8" type="primary">proC</name>
    <name evidence="8" type="ORF">MB824_05845</name>
</gene>
<comment type="similarity">
    <text evidence="1 4">Belongs to the pyrroline-5-carboxylate reductase family.</text>
</comment>
<dbReference type="InterPro" id="IPR028939">
    <property type="entry name" value="P5C_Rdtase_cat_N"/>
</dbReference>
<accession>A0ABS9NMJ2</accession>
<keyword evidence="3 4" id="KW-0560">Oxidoreductase</keyword>
<comment type="catalytic activity">
    <reaction evidence="4">
        <text>L-proline + NADP(+) = (S)-1-pyrroline-5-carboxylate + NADPH + 2 H(+)</text>
        <dbReference type="Rhea" id="RHEA:14109"/>
        <dbReference type="ChEBI" id="CHEBI:15378"/>
        <dbReference type="ChEBI" id="CHEBI:17388"/>
        <dbReference type="ChEBI" id="CHEBI:57783"/>
        <dbReference type="ChEBI" id="CHEBI:58349"/>
        <dbReference type="ChEBI" id="CHEBI:60039"/>
        <dbReference type="EC" id="1.5.1.2"/>
    </reaction>
</comment>
<feature type="domain" description="Pyrroline-5-carboxylate reductase catalytic N-terminal" evidence="6">
    <location>
        <begin position="3"/>
        <end position="91"/>
    </location>
</feature>
<feature type="domain" description="Pyrroline-5-carboxylate reductase dimerisation" evidence="7">
    <location>
        <begin position="155"/>
        <end position="259"/>
    </location>
</feature>
<name>A0ABS9NMJ2_9NEIS</name>
<dbReference type="Proteomes" id="UP001298424">
    <property type="component" value="Unassembled WGS sequence"/>
</dbReference>
<comment type="subcellular location">
    <subcellularLocation>
        <location evidence="4">Cytoplasm</location>
    </subcellularLocation>
</comment>
<keyword evidence="4" id="KW-0028">Amino-acid biosynthesis</keyword>
<dbReference type="InterPro" id="IPR029036">
    <property type="entry name" value="P5CR_dimer"/>
</dbReference>
<keyword evidence="9" id="KW-1185">Reference proteome</keyword>
<comment type="pathway">
    <text evidence="4">Amino-acid biosynthesis; L-proline biosynthesis; L-proline from L-glutamate 5-semialdehyde: step 1/1.</text>
</comment>
<evidence type="ECO:0000256" key="2">
    <source>
        <dbReference type="ARBA" id="ARBA00022857"/>
    </source>
</evidence>
<dbReference type="Pfam" id="PF03807">
    <property type="entry name" value="F420_oxidored"/>
    <property type="match status" value="1"/>
</dbReference>
<evidence type="ECO:0000256" key="1">
    <source>
        <dbReference type="ARBA" id="ARBA00005525"/>
    </source>
</evidence>
<keyword evidence="4" id="KW-0641">Proline biosynthesis</keyword>
<dbReference type="EC" id="1.5.1.2" evidence="4 5"/>
<protein>
    <recommendedName>
        <fullName evidence="4 5">Pyrroline-5-carboxylate reductase</fullName>
        <shortName evidence="4">P5C reductase</shortName>
        <shortName evidence="4">P5CR</shortName>
        <ecNumber evidence="4 5">1.5.1.2</ecNumber>
    </recommendedName>
    <alternativeName>
        <fullName evidence="4">PCA reductase</fullName>
    </alternativeName>
</protein>
<comment type="function">
    <text evidence="4">Catalyzes the reduction of 1-pyrroline-5-carboxylate (PCA) to L-proline.</text>
</comment>
<evidence type="ECO:0000313" key="8">
    <source>
        <dbReference type="EMBL" id="MCG6504015.1"/>
    </source>
</evidence>
<evidence type="ECO:0000256" key="5">
    <source>
        <dbReference type="NCBIfam" id="TIGR00112"/>
    </source>
</evidence>
<dbReference type="SUPFAM" id="SSF48179">
    <property type="entry name" value="6-phosphogluconate dehydrogenase C-terminal domain-like"/>
    <property type="match status" value="1"/>
</dbReference>
<organism evidence="8 9">
    <name type="scientific">Kingella pumchi</name>
    <dbReference type="NCBI Taxonomy" id="2779506"/>
    <lineage>
        <taxon>Bacteria</taxon>
        <taxon>Pseudomonadati</taxon>
        <taxon>Pseudomonadota</taxon>
        <taxon>Betaproteobacteria</taxon>
        <taxon>Neisseriales</taxon>
        <taxon>Neisseriaceae</taxon>
        <taxon>Kingella</taxon>
    </lineage>
</organism>
<dbReference type="InterPro" id="IPR036291">
    <property type="entry name" value="NAD(P)-bd_dom_sf"/>
</dbReference>
<evidence type="ECO:0000259" key="7">
    <source>
        <dbReference type="Pfam" id="PF14748"/>
    </source>
</evidence>